<protein>
    <submittedName>
        <fullName evidence="1">Uncharacterized protein</fullName>
    </submittedName>
</protein>
<dbReference type="EMBL" id="CP099464">
    <property type="protein sequence ID" value="UUO15606.1"/>
    <property type="molecule type" value="Genomic_DNA"/>
</dbReference>
<accession>A0ABY5LXL3</accession>
<reference evidence="1" key="1">
    <citation type="submission" date="2022-06" db="EMBL/GenBank/DDBJ databases">
        <title>Nostosin G and Spiroidesin B from the Cyanobacterium Dolichospermum sp. NIES-1697.</title>
        <authorList>
            <person name="Phan C.-S."/>
            <person name="Mehjabin J.J."/>
            <person name="Anas A.R.J."/>
            <person name="Hayasaka M."/>
            <person name="Onoki R."/>
            <person name="Wang J."/>
            <person name="Umezawa T."/>
            <person name="Washio K."/>
            <person name="Morikawa M."/>
            <person name="Okino T."/>
        </authorList>
    </citation>
    <scope>NUCLEOTIDE SEQUENCE</scope>
    <source>
        <strain evidence="1">NIES-1697</strain>
    </source>
</reference>
<sequence length="77" mass="8074">MSNLFTEVSVEQQAIVAGGWYGKGKNGKNGYNLKNYIQPLSTKVAPQITTIVQAPVNLGSGFASAAALVVQSSNQFA</sequence>
<name>A0ABY5LXL3_9CYAN</name>
<evidence type="ECO:0000313" key="2">
    <source>
        <dbReference type="Proteomes" id="UP001057561"/>
    </source>
</evidence>
<dbReference type="RefSeq" id="WP_257121270.1">
    <property type="nucleotide sequence ID" value="NZ_CP099464.1"/>
</dbReference>
<keyword evidence="2" id="KW-1185">Reference proteome</keyword>
<dbReference type="Proteomes" id="UP001057561">
    <property type="component" value="Chromosome"/>
</dbReference>
<evidence type="ECO:0000313" key="1">
    <source>
        <dbReference type="EMBL" id="UUO15606.1"/>
    </source>
</evidence>
<gene>
    <name evidence="1" type="ORF">NG743_00640</name>
</gene>
<proteinExistence type="predicted"/>
<organism evidence="1 2">
    <name type="scientific">Dolichospermum heterosporum TAC447</name>
    <dbReference type="NCBI Taxonomy" id="747523"/>
    <lineage>
        <taxon>Bacteria</taxon>
        <taxon>Bacillati</taxon>
        <taxon>Cyanobacteriota</taxon>
        <taxon>Cyanophyceae</taxon>
        <taxon>Nostocales</taxon>
        <taxon>Aphanizomenonaceae</taxon>
        <taxon>Dolichospermum</taxon>
        <taxon>Dolichospermum heterosporum</taxon>
    </lineage>
</organism>